<proteinExistence type="predicted"/>
<dbReference type="InterPro" id="IPR028325">
    <property type="entry name" value="VG_K_chnl"/>
</dbReference>
<evidence type="ECO:0000256" key="3">
    <source>
        <dbReference type="ARBA" id="ARBA00022538"/>
    </source>
</evidence>
<dbReference type="InterPro" id="IPR003131">
    <property type="entry name" value="T1-type_BTB"/>
</dbReference>
<evidence type="ECO:0000256" key="2">
    <source>
        <dbReference type="ARBA" id="ARBA00022448"/>
    </source>
</evidence>
<evidence type="ECO:0000256" key="12">
    <source>
        <dbReference type="SAM" id="MobiDB-lite"/>
    </source>
</evidence>
<keyword evidence="6" id="KW-0851">Voltage-gated channel</keyword>
<evidence type="ECO:0000256" key="7">
    <source>
        <dbReference type="ARBA" id="ARBA00022958"/>
    </source>
</evidence>
<feature type="transmembrane region" description="Helical" evidence="13">
    <location>
        <begin position="900"/>
        <end position="921"/>
    </location>
</feature>
<keyword evidence="9" id="KW-0406">Ion transport</keyword>
<dbReference type="OrthoDB" id="415460at2759"/>
<keyword evidence="4 13" id="KW-0812">Transmembrane</keyword>
<evidence type="ECO:0000256" key="10">
    <source>
        <dbReference type="ARBA" id="ARBA00023136"/>
    </source>
</evidence>
<dbReference type="InterPro" id="IPR005821">
    <property type="entry name" value="Ion_trans_dom"/>
</dbReference>
<dbReference type="PRINTS" id="PR01496">
    <property type="entry name" value="SHAKERCHANEL"/>
</dbReference>
<keyword evidence="2" id="KW-0813">Transport</keyword>
<dbReference type="InterPro" id="IPR011333">
    <property type="entry name" value="SKP1/BTB/POZ_sf"/>
</dbReference>
<protein>
    <recommendedName>
        <fullName evidence="14">BTB domain-containing protein</fullName>
    </recommendedName>
</protein>
<name>A0A448WB31_9PLAT</name>
<dbReference type="InterPro" id="IPR003972">
    <property type="entry name" value="K_chnl_volt-dep_Kv1"/>
</dbReference>
<dbReference type="GO" id="GO:0005251">
    <property type="term" value="F:delayed rectifier potassium channel activity"/>
    <property type="evidence" value="ECO:0007669"/>
    <property type="project" value="TreeGrafter"/>
</dbReference>
<dbReference type="InterPro" id="IPR000210">
    <property type="entry name" value="BTB/POZ_dom"/>
</dbReference>
<keyword evidence="16" id="KW-1185">Reference proteome</keyword>
<feature type="transmembrane region" description="Helical" evidence="13">
    <location>
        <begin position="829"/>
        <end position="850"/>
    </location>
</feature>
<evidence type="ECO:0000256" key="5">
    <source>
        <dbReference type="ARBA" id="ARBA00022826"/>
    </source>
</evidence>
<feature type="compositionally biased region" description="Low complexity" evidence="12">
    <location>
        <begin position="1010"/>
        <end position="1020"/>
    </location>
</feature>
<dbReference type="GO" id="GO:0051260">
    <property type="term" value="P:protein homooligomerization"/>
    <property type="evidence" value="ECO:0007669"/>
    <property type="project" value="InterPro"/>
</dbReference>
<keyword evidence="5" id="KW-0631">Potassium channel</keyword>
<dbReference type="Gene3D" id="1.20.120.350">
    <property type="entry name" value="Voltage-gated potassium channels. Chain C"/>
    <property type="match status" value="1"/>
</dbReference>
<accession>A0A448WB31</accession>
<dbReference type="EMBL" id="CAAALY010001593">
    <property type="protein sequence ID" value="VEL07371.1"/>
    <property type="molecule type" value="Genomic_DNA"/>
</dbReference>
<feature type="non-terminal residue" evidence="15">
    <location>
        <position position="1073"/>
    </location>
</feature>
<feature type="transmembrane region" description="Helical" evidence="13">
    <location>
        <begin position="693"/>
        <end position="715"/>
    </location>
</feature>
<evidence type="ECO:0000313" key="15">
    <source>
        <dbReference type="EMBL" id="VEL07371.1"/>
    </source>
</evidence>
<dbReference type="FunFam" id="1.10.287.70:FF:000002">
    <property type="entry name" value="Potassium voltage-gated channel subfamily a member"/>
    <property type="match status" value="1"/>
</dbReference>
<evidence type="ECO:0000256" key="6">
    <source>
        <dbReference type="ARBA" id="ARBA00022882"/>
    </source>
</evidence>
<gene>
    <name evidence="15" type="ORF">PXEA_LOCUS811</name>
</gene>
<dbReference type="GO" id="GO:0008076">
    <property type="term" value="C:voltage-gated potassium channel complex"/>
    <property type="evidence" value="ECO:0007669"/>
    <property type="project" value="InterPro"/>
</dbReference>
<dbReference type="Gene3D" id="1.10.287.70">
    <property type="match status" value="1"/>
</dbReference>
<feature type="transmembrane region" description="Helical" evidence="13">
    <location>
        <begin position="961"/>
        <end position="982"/>
    </location>
</feature>
<keyword evidence="7" id="KW-0630">Potassium</keyword>
<feature type="region of interest" description="Disordered" evidence="12">
    <location>
        <begin position="480"/>
        <end position="507"/>
    </location>
</feature>
<dbReference type="InterPro" id="IPR027359">
    <property type="entry name" value="Volt_channel_dom_sf"/>
</dbReference>
<dbReference type="PRINTS" id="PR00169">
    <property type="entry name" value="KCHANNEL"/>
</dbReference>
<dbReference type="Pfam" id="PF00520">
    <property type="entry name" value="Ion_trans"/>
    <property type="match status" value="1"/>
</dbReference>
<keyword evidence="10 13" id="KW-0472">Membrane</keyword>
<feature type="transmembrane region" description="Helical" evidence="13">
    <location>
        <begin position="797"/>
        <end position="817"/>
    </location>
</feature>
<dbReference type="SUPFAM" id="SSF81324">
    <property type="entry name" value="Voltage-gated potassium channels"/>
    <property type="match status" value="1"/>
</dbReference>
<dbReference type="SMART" id="SM00225">
    <property type="entry name" value="BTB"/>
    <property type="match status" value="1"/>
</dbReference>
<dbReference type="PANTHER" id="PTHR11537">
    <property type="entry name" value="VOLTAGE-GATED POTASSIUM CHANNEL"/>
    <property type="match status" value="1"/>
</dbReference>
<evidence type="ECO:0000259" key="14">
    <source>
        <dbReference type="SMART" id="SM00225"/>
    </source>
</evidence>
<evidence type="ECO:0000256" key="11">
    <source>
        <dbReference type="ARBA" id="ARBA00023303"/>
    </source>
</evidence>
<evidence type="ECO:0000256" key="8">
    <source>
        <dbReference type="ARBA" id="ARBA00022989"/>
    </source>
</evidence>
<dbReference type="InterPro" id="IPR003968">
    <property type="entry name" value="K_chnl_volt-dep_Kv"/>
</dbReference>
<dbReference type="Gene3D" id="3.30.710.10">
    <property type="entry name" value="Potassium Channel Kv1.1, Chain A"/>
    <property type="match status" value="1"/>
</dbReference>
<evidence type="ECO:0000256" key="4">
    <source>
        <dbReference type="ARBA" id="ARBA00022692"/>
    </source>
</evidence>
<keyword evidence="11" id="KW-0407">Ion channel</keyword>
<evidence type="ECO:0000256" key="9">
    <source>
        <dbReference type="ARBA" id="ARBA00023065"/>
    </source>
</evidence>
<keyword evidence="3" id="KW-0633">Potassium transport</keyword>
<dbReference type="PRINTS" id="PR01491">
    <property type="entry name" value="KVCHANNEL"/>
</dbReference>
<dbReference type="Pfam" id="PF02214">
    <property type="entry name" value="BTB_2"/>
    <property type="match status" value="1"/>
</dbReference>
<dbReference type="FunFam" id="3.30.710.10:FF:000053">
    <property type="entry name" value="potassium voltage-gated channel subfamily A member 4"/>
    <property type="match status" value="1"/>
</dbReference>
<dbReference type="PANTHER" id="PTHR11537:SF113">
    <property type="entry name" value="POTASSIUM VOLTAGE-GATED CHANNEL PROTEIN SHAKER"/>
    <property type="match status" value="1"/>
</dbReference>
<dbReference type="AlphaFoldDB" id="A0A448WB31"/>
<dbReference type="SUPFAM" id="SSF54695">
    <property type="entry name" value="POZ domain"/>
    <property type="match status" value="1"/>
</dbReference>
<comment type="subcellular location">
    <subcellularLocation>
        <location evidence="1">Membrane</location>
        <topology evidence="1">Multi-pass membrane protein</topology>
    </subcellularLocation>
</comment>
<comment type="caution">
    <text evidence="15">The sequence shown here is derived from an EMBL/GenBank/DDBJ whole genome shotgun (WGS) entry which is preliminary data.</text>
</comment>
<keyword evidence="8 13" id="KW-1133">Transmembrane helix</keyword>
<dbReference type="GO" id="GO:0001508">
    <property type="term" value="P:action potential"/>
    <property type="evidence" value="ECO:0007669"/>
    <property type="project" value="TreeGrafter"/>
</dbReference>
<evidence type="ECO:0000256" key="1">
    <source>
        <dbReference type="ARBA" id="ARBA00004141"/>
    </source>
</evidence>
<sequence length="1073" mass="118743">MPIEKVFTSCKQTSKLSLHGSTSCSITRYHCFDKNDLDPAASDALPDLQSDSSEAVIVSGSAGFEVSASSAQSSSLFRDELCTSRHAVSSPPCIARDRTSRFRKERWKKLSPIDRTEYNIDQESGLGMKCVGQPHVGYNYGSFKLAKLTAAENVNKETSPGENRPGTQGFEQIVLPETYGVSETGPNCMSHRFPRFRTERRSLSTSDSSTLEPSVNSIRAESNISSMLDWPPLGNRTNSNFSDNQTNCPPLSFFHLSSTLIPAPYPVTLFSPLKKHLVTPAFGCHGDTPLSPDCTSFQPVGGVLLSNNDVTDGVIGAKCGHTRRSYASRHYTSSSGGGTGLSIASYSSPNAVSSITTSSGDGGPGGGTSSIFTSGLVSLAATGASIGLTVGQHSVGGLSRAVLEANDASPSSSAANSATSVASTVAVVGGVAVASAFGQKSSRRTGLSKRAGLARHARLKRTLKTMGALDNDKMCREMIGEQERDEYDDYTQRKEEEAEEAEAEAETKTRLFRSHDRLKTSLPHEATSSTEGYNKFGSRLGQTETISENNHLICAQVCSGYEAENERIVVNVSGLRYETHLKTLNQFPNTLLGNPIKRNRHYDPLKNEYFFDRNRPSFDAILYYYQSGGRLRRPVNVPIDVFTEEIHFYELDEEAIEKYRDDEGFIKEEVKVLPENDFQRKVWLLFEYPESSMAARCIAICSIFVIVLSIVIFCVETLPHFKHYRIRQRGTSDSTSVLLFTSNKHTENLSQPENPNYRPQTQGLITHQQEEVDEYFYEWMQNLIIEEDDLPQISEPFFLIETVCIIWFTFELLVRFASSPEKLAFFQDIMNFIDIVAIIPYFITLGTVIADDTKGQNQAMSLAILRVIRLVRVFRIFKLSRHSKGLQILGQTLKASIRELGLLVFFLLISVILFSSAVYFAEVDADKTYFRSIPDAFWWAVVTMTTVGYGDMRPVTVWGKLVGSLCAIAGVLTIALPVPVIVSNFNYFYHRETETEDKQTYIHVQSCPSYRSSSISSSRSGSDEKDSFSESPDPTSAKMPRHRLLIGLGSLKKHADKTLLSSSRTDLSKAVTS</sequence>
<feature type="domain" description="BTB" evidence="14">
    <location>
        <begin position="566"/>
        <end position="666"/>
    </location>
</feature>
<feature type="region of interest" description="Disordered" evidence="12">
    <location>
        <begin position="1010"/>
        <end position="1041"/>
    </location>
</feature>
<organism evidence="15 16">
    <name type="scientific">Protopolystoma xenopodis</name>
    <dbReference type="NCBI Taxonomy" id="117903"/>
    <lineage>
        <taxon>Eukaryota</taxon>
        <taxon>Metazoa</taxon>
        <taxon>Spiralia</taxon>
        <taxon>Lophotrochozoa</taxon>
        <taxon>Platyhelminthes</taxon>
        <taxon>Monogenea</taxon>
        <taxon>Polyopisthocotylea</taxon>
        <taxon>Polystomatidea</taxon>
        <taxon>Polystomatidae</taxon>
        <taxon>Protopolystoma</taxon>
    </lineage>
</organism>
<evidence type="ECO:0000313" key="16">
    <source>
        <dbReference type="Proteomes" id="UP000784294"/>
    </source>
</evidence>
<evidence type="ECO:0000256" key="13">
    <source>
        <dbReference type="SAM" id="Phobius"/>
    </source>
</evidence>
<dbReference type="Proteomes" id="UP000784294">
    <property type="component" value="Unassembled WGS sequence"/>
</dbReference>
<reference evidence="15" key="1">
    <citation type="submission" date="2018-11" db="EMBL/GenBank/DDBJ databases">
        <authorList>
            <consortium name="Pathogen Informatics"/>
        </authorList>
    </citation>
    <scope>NUCLEOTIDE SEQUENCE</scope>
</reference>